<evidence type="ECO:0000313" key="7">
    <source>
        <dbReference type="Proteomes" id="UP000242715"/>
    </source>
</evidence>
<dbReference type="OrthoDB" id="413361at2759"/>
<evidence type="ECO:0000259" key="5">
    <source>
        <dbReference type="Pfam" id="PF25597"/>
    </source>
</evidence>
<name>A0A2Z6PL70_TRISU</name>
<dbReference type="Pfam" id="PF07727">
    <property type="entry name" value="RVT_2"/>
    <property type="match status" value="1"/>
</dbReference>
<gene>
    <name evidence="6" type="ORF">TSUD_28920</name>
</gene>
<accession>A0A2Z6PL70</accession>
<feature type="compositionally biased region" description="Low complexity" evidence="1">
    <location>
        <begin position="316"/>
        <end position="328"/>
    </location>
</feature>
<dbReference type="CDD" id="cd09272">
    <property type="entry name" value="RNase_HI_RT_Ty1"/>
    <property type="match status" value="1"/>
</dbReference>
<dbReference type="InterPro" id="IPR057670">
    <property type="entry name" value="SH3_retrovirus"/>
</dbReference>
<feature type="region of interest" description="Disordered" evidence="1">
    <location>
        <begin position="256"/>
        <end position="277"/>
    </location>
</feature>
<evidence type="ECO:0000313" key="6">
    <source>
        <dbReference type="EMBL" id="GAU47169.1"/>
    </source>
</evidence>
<feature type="compositionally biased region" description="Polar residues" evidence="1">
    <location>
        <begin position="330"/>
        <end position="340"/>
    </location>
</feature>
<feature type="compositionally biased region" description="Polar residues" evidence="1">
    <location>
        <begin position="263"/>
        <end position="277"/>
    </location>
</feature>
<feature type="domain" description="Retrotransposon Copia-like N-terminal" evidence="4">
    <location>
        <begin position="25"/>
        <end position="69"/>
    </location>
</feature>
<dbReference type="InterPro" id="IPR043502">
    <property type="entry name" value="DNA/RNA_pol_sf"/>
</dbReference>
<protein>
    <recommendedName>
        <fullName evidence="8">Reverse transcriptase Ty1/copia-type domain-containing protein</fullName>
    </recommendedName>
</protein>
<evidence type="ECO:0000256" key="1">
    <source>
        <dbReference type="SAM" id="MobiDB-lite"/>
    </source>
</evidence>
<dbReference type="PANTHER" id="PTHR11439">
    <property type="entry name" value="GAG-POL-RELATED RETROTRANSPOSON"/>
    <property type="match status" value="1"/>
</dbReference>
<organism evidence="6 7">
    <name type="scientific">Trifolium subterraneum</name>
    <name type="common">Subterranean clover</name>
    <dbReference type="NCBI Taxonomy" id="3900"/>
    <lineage>
        <taxon>Eukaryota</taxon>
        <taxon>Viridiplantae</taxon>
        <taxon>Streptophyta</taxon>
        <taxon>Embryophyta</taxon>
        <taxon>Tracheophyta</taxon>
        <taxon>Spermatophyta</taxon>
        <taxon>Magnoliopsida</taxon>
        <taxon>eudicotyledons</taxon>
        <taxon>Gunneridae</taxon>
        <taxon>Pentapetalae</taxon>
        <taxon>rosids</taxon>
        <taxon>fabids</taxon>
        <taxon>Fabales</taxon>
        <taxon>Fabaceae</taxon>
        <taxon>Papilionoideae</taxon>
        <taxon>50 kb inversion clade</taxon>
        <taxon>NPAAA clade</taxon>
        <taxon>Hologalegina</taxon>
        <taxon>IRL clade</taxon>
        <taxon>Trifolieae</taxon>
        <taxon>Trifolium</taxon>
    </lineage>
</organism>
<dbReference type="PANTHER" id="PTHR11439:SF498">
    <property type="entry name" value="DNAK FAMILY PROTEIN"/>
    <property type="match status" value="1"/>
</dbReference>
<evidence type="ECO:0000259" key="3">
    <source>
        <dbReference type="Pfam" id="PF07727"/>
    </source>
</evidence>
<dbReference type="SUPFAM" id="SSF56672">
    <property type="entry name" value="DNA/RNA polymerases"/>
    <property type="match status" value="1"/>
</dbReference>
<evidence type="ECO:0008006" key="8">
    <source>
        <dbReference type="Google" id="ProtNLM"/>
    </source>
</evidence>
<feature type="region of interest" description="Disordered" evidence="1">
    <location>
        <begin position="316"/>
        <end position="340"/>
    </location>
</feature>
<dbReference type="InterPro" id="IPR013103">
    <property type="entry name" value="RVT_2"/>
</dbReference>
<dbReference type="AlphaFoldDB" id="A0A2Z6PL70"/>
<sequence length="1086" mass="122890">MVRGNNASGSTTDLLHDQASPYYVHASDGPSSVTVKPILNGSNYHSWARSMRRALGGKMKYEFVDGTIPPVLDHFDPTYRAFDPTYRAWNRCNDLVLSWIMNFVSESIAQSIVFMENAMDAWNDLKDRFSQGDLVRISELMQEIYALQQDSKSVTEFYSDLKILWEELEIYMPIPNCTCRSRCNCEAMISARSNHTLLYAIRFLTGLNDNFAMVKSQILLLDPLPSMTKMFSMVLQFERQRNFGTSEESKVLVNAVDSKKPSYPNSRGSSQPATSKGSKFCTYCHRTNHTVNDCFKKHGYPPHMQRNHSNRAAYMASGESNEANSAASDHGQSSQAATPSITPDQYQQLMSLLQSSSSANHALASTSSKQVNSSTSVIIFVALYSGLIHTIKSLQLRSSYLQDKDMKRMIGSADRVEDLYYLNLQNDDVQVHNAVTNNNLPLSAIWIPSPVLENKSPFYLLYNKHPQYNDFKVFRSLAYATTLQNHRTKLDHRARKCVFLGYKADMKGVALYDLLNKNIFVSRHVTHHEHIFPYNTQHPSKPWSYYPSSQIQPTIPNVNPIPDISKSISPIEPVIKDITSPIPNSDTPIPKTKRHTRIPSYLQDYVCNSSSKSAQAITSEALHRNGTWSIIELPEGIKPIGCKWVFKIKHKADGSVERYKARLVAKGYNQIEGLDFFDTFSPVAKLTTVRLLLALASSQHWHLQQLDVNNAFLHGDLQEDVYMQVPEGVLAKPNHVCKLKKSLYGLKQASRKWYEKLSTLLVQQGYHQSQSDHSLFTMKNNEHFTAILVYVDDIIMAGSSIIEIDRMKTILDTNFKIKDLGNLKYFLGLEVAQSSQGIMISQRKYCLDLLEDTGLLGSKPVTTPLDPSIKLHQDNGAPDITLATQQLSQFLHAPTMVHYNAACRVLRYLKQEPRLGLLFPRSSEIQILGYADADWAGCIDTRKSTSGYCFFLGTSLISWKAKKQQTISRSSSEAEYRALSSASCELQWLLYLLNDLQVKCTRPPVLYCDSQSAIHIASNPIFHERTKHLKIDCHLVREKVQKGILKLLPISTNEQVADFLTKPLASPKFKYFLSKLNMINIFQCST</sequence>
<evidence type="ECO:0000259" key="2">
    <source>
        <dbReference type="Pfam" id="PF03732"/>
    </source>
</evidence>
<dbReference type="InterPro" id="IPR029472">
    <property type="entry name" value="Copia-like_N"/>
</dbReference>
<feature type="domain" description="Reverse transcriptase Ty1/copia-type" evidence="3">
    <location>
        <begin position="625"/>
        <end position="865"/>
    </location>
</feature>
<keyword evidence="7" id="KW-1185">Reference proteome</keyword>
<proteinExistence type="predicted"/>
<dbReference type="InterPro" id="IPR005162">
    <property type="entry name" value="Retrotrans_gag_dom"/>
</dbReference>
<dbReference type="Pfam" id="PF25597">
    <property type="entry name" value="SH3_retrovirus"/>
    <property type="match status" value="1"/>
</dbReference>
<dbReference type="Pfam" id="PF03732">
    <property type="entry name" value="Retrotrans_gag"/>
    <property type="match status" value="1"/>
</dbReference>
<dbReference type="Proteomes" id="UP000242715">
    <property type="component" value="Unassembled WGS sequence"/>
</dbReference>
<dbReference type="EMBL" id="DF974288">
    <property type="protein sequence ID" value="GAU47169.1"/>
    <property type="molecule type" value="Genomic_DNA"/>
</dbReference>
<reference evidence="7" key="1">
    <citation type="journal article" date="2017" name="Front. Plant Sci.">
        <title>Climate Clever Clovers: New Paradigm to Reduce the Environmental Footprint of Ruminants by Breeding Low Methanogenic Forages Utilizing Haplotype Variation.</title>
        <authorList>
            <person name="Kaur P."/>
            <person name="Appels R."/>
            <person name="Bayer P.E."/>
            <person name="Keeble-Gagnere G."/>
            <person name="Wang J."/>
            <person name="Hirakawa H."/>
            <person name="Shirasawa K."/>
            <person name="Vercoe P."/>
            <person name="Stefanova K."/>
            <person name="Durmic Z."/>
            <person name="Nichols P."/>
            <person name="Revell C."/>
            <person name="Isobe S.N."/>
            <person name="Edwards D."/>
            <person name="Erskine W."/>
        </authorList>
    </citation>
    <scope>NUCLEOTIDE SEQUENCE [LARGE SCALE GENOMIC DNA]</scope>
    <source>
        <strain evidence="7">cv. Daliak</strain>
    </source>
</reference>
<feature type="domain" description="Retroviral polymerase SH3-like" evidence="5">
    <location>
        <begin position="476"/>
        <end position="538"/>
    </location>
</feature>
<evidence type="ECO:0000259" key="4">
    <source>
        <dbReference type="Pfam" id="PF14244"/>
    </source>
</evidence>
<dbReference type="Pfam" id="PF14244">
    <property type="entry name" value="Retrotran_gag_3"/>
    <property type="match status" value="1"/>
</dbReference>
<feature type="domain" description="Retrotransposon gag" evidence="2">
    <location>
        <begin position="94"/>
        <end position="169"/>
    </location>
</feature>